<protein>
    <submittedName>
        <fullName evidence="1">Uncharacterized protein</fullName>
    </submittedName>
</protein>
<evidence type="ECO:0000313" key="1">
    <source>
        <dbReference type="EMBL" id="KJV92852.1"/>
    </source>
</evidence>
<name>A0A0F3QKT1_RICBE</name>
<comment type="caution">
    <text evidence="1">The sequence shown here is derived from an EMBL/GenBank/DDBJ whole genome shotgun (WGS) entry which is preliminary data.</text>
</comment>
<dbReference type="PATRIC" id="fig|1359194.3.peg.1522"/>
<evidence type="ECO:0000313" key="2">
    <source>
        <dbReference type="Proteomes" id="UP000033689"/>
    </source>
</evidence>
<dbReference type="AlphaFoldDB" id="A0A0F3QKT1"/>
<dbReference type="EMBL" id="LAOJ01000001">
    <property type="protein sequence ID" value="KJV92852.1"/>
    <property type="molecule type" value="Genomic_DNA"/>
</dbReference>
<gene>
    <name evidence="1" type="ORF">RBEMOGI_1489</name>
</gene>
<reference evidence="1 2" key="1">
    <citation type="submission" date="2015-02" db="EMBL/GenBank/DDBJ databases">
        <title>Genome Sequencing of Rickettsiales.</title>
        <authorList>
            <person name="Daugherty S.C."/>
            <person name="Su Q."/>
            <person name="Abolude K."/>
            <person name="Beier-Sexton M."/>
            <person name="Carlyon J.A."/>
            <person name="Carter R."/>
            <person name="Day N.P."/>
            <person name="Dumler S.J."/>
            <person name="Dyachenko V."/>
            <person name="Godinez A."/>
            <person name="Kurtti T.J."/>
            <person name="Lichay M."/>
            <person name="Mullins K.E."/>
            <person name="Ott S."/>
            <person name="Pappas-Brown V."/>
            <person name="Paris D.H."/>
            <person name="Patel P."/>
            <person name="Richards A.L."/>
            <person name="Sadzewicz L."/>
            <person name="Sears K."/>
            <person name="Seidman D."/>
            <person name="Sengamalay N."/>
            <person name="Stenos J."/>
            <person name="Tallon L.J."/>
            <person name="Vincent G."/>
            <person name="Fraser C.M."/>
            <person name="Munderloh U."/>
            <person name="Dunning-Hotopp J.C."/>
        </authorList>
    </citation>
    <scope>NUCLEOTIDE SEQUENCE [LARGE SCALE GENOMIC DNA]</scope>
    <source>
        <strain evidence="1 2">RML Mogi</strain>
    </source>
</reference>
<sequence length="168" mass="18980">MLDLKSLNTILFSNKESELKIAIKKISDQFEPEKAKNILAYAKTYNSNLLTEVDKLSKIVSDEEIINQFYNSETISPFFGFSSFKHLEEAKKSISQVQINTVKKNYSKLEIKNKELANAKKSSNSSVAQKLEQEIGKLQASLNNSPSQTALKILQHDIAKSNMLNHLN</sequence>
<proteinExistence type="predicted"/>
<organism evidence="1 2">
    <name type="scientific">Rickettsia bellii str. RML Mogi</name>
    <dbReference type="NCBI Taxonomy" id="1359194"/>
    <lineage>
        <taxon>Bacteria</taxon>
        <taxon>Pseudomonadati</taxon>
        <taxon>Pseudomonadota</taxon>
        <taxon>Alphaproteobacteria</taxon>
        <taxon>Rickettsiales</taxon>
        <taxon>Rickettsiaceae</taxon>
        <taxon>Rickettsieae</taxon>
        <taxon>Rickettsia</taxon>
        <taxon>belli group</taxon>
    </lineage>
</organism>
<accession>A0A0F3QKT1</accession>
<dbReference type="Proteomes" id="UP000033689">
    <property type="component" value="Unassembled WGS sequence"/>
</dbReference>
<dbReference type="RefSeq" id="WP_045799891.1">
    <property type="nucleotide sequence ID" value="NZ_LAOJ01000001.1"/>
</dbReference>